<dbReference type="EMBL" id="RCUW01000003">
    <property type="protein sequence ID" value="RLP70090.1"/>
    <property type="molecule type" value="Genomic_DNA"/>
</dbReference>
<sequence length="326" mass="34013">MTVPADADAVLPTEEAPGSGDDGGRSPAPDAPPTEDSLPAAEARQGNWFTRLMGVVTRRPATAASTAAAADSAGDDVIVVTGLRKSFGETTAVDGIDLTVRRGTFAGIVGPNGAGKTTTLSMMTGLLRPDAGEVAVNGVAVWDDPERAKRMLGVLPDRLRLFDRLTGAQLIYYAGVLRGVDAATVRSRIPELAQAFGIVEAINRPVSDYSVGMAKKVALASAMIHSPRVLVLDEPFESMDPVSTSTVVDVLKRYVEHGGTVVLSSHSMDLIARVCDDVVIIVDGDVLAAGTVAEVSEGGSLEERFLALVGGAQTAEGMEWLHTFSD</sequence>
<comment type="subcellular location">
    <subcellularLocation>
        <location evidence="1">Cell membrane</location>
        <topology evidence="1">Peripheral membrane protein</topology>
    </subcellularLocation>
</comment>
<dbReference type="PANTHER" id="PTHR42711:SF19">
    <property type="entry name" value="DOXORUBICIN RESISTANCE ATP-BINDING PROTEIN DRRA"/>
    <property type="match status" value="1"/>
</dbReference>
<keyword evidence="2" id="KW-0813">Transport</keyword>
<dbReference type="InterPro" id="IPR003593">
    <property type="entry name" value="AAA+_ATPase"/>
</dbReference>
<dbReference type="SMART" id="SM00382">
    <property type="entry name" value="AAA"/>
    <property type="match status" value="1"/>
</dbReference>
<dbReference type="InterPro" id="IPR017871">
    <property type="entry name" value="ABC_transporter-like_CS"/>
</dbReference>
<dbReference type="PANTHER" id="PTHR42711">
    <property type="entry name" value="ABC TRANSPORTER ATP-BINDING PROTEIN"/>
    <property type="match status" value="1"/>
</dbReference>
<dbReference type="Pfam" id="PF00005">
    <property type="entry name" value="ABC_tran"/>
    <property type="match status" value="1"/>
</dbReference>
<dbReference type="GO" id="GO:0046677">
    <property type="term" value="P:response to antibiotic"/>
    <property type="evidence" value="ECO:0007669"/>
    <property type="project" value="UniProtKB-KW"/>
</dbReference>
<dbReference type="AlphaFoldDB" id="A0A3L6ZQ89"/>
<dbReference type="PROSITE" id="PS00211">
    <property type="entry name" value="ABC_TRANSPORTER_1"/>
    <property type="match status" value="1"/>
</dbReference>
<name>A0A3L6ZQ89_9MICO</name>
<keyword evidence="3" id="KW-0547">Nucleotide-binding</keyword>
<feature type="domain" description="ABC transporter" evidence="7">
    <location>
        <begin position="78"/>
        <end position="308"/>
    </location>
</feature>
<keyword evidence="4 8" id="KW-0067">ATP-binding</keyword>
<evidence type="ECO:0000256" key="3">
    <source>
        <dbReference type="ARBA" id="ARBA00022741"/>
    </source>
</evidence>
<protein>
    <submittedName>
        <fullName evidence="8">ABC transporter ATP-binding protein</fullName>
    </submittedName>
</protein>
<dbReference type="InterPro" id="IPR003439">
    <property type="entry name" value="ABC_transporter-like_ATP-bd"/>
</dbReference>
<dbReference type="GO" id="GO:0016887">
    <property type="term" value="F:ATP hydrolysis activity"/>
    <property type="evidence" value="ECO:0007669"/>
    <property type="project" value="InterPro"/>
</dbReference>
<comment type="caution">
    <text evidence="8">The sequence shown here is derived from an EMBL/GenBank/DDBJ whole genome shotgun (WGS) entry which is preliminary data.</text>
</comment>
<evidence type="ECO:0000256" key="5">
    <source>
        <dbReference type="ARBA" id="ARBA00023251"/>
    </source>
</evidence>
<dbReference type="CDD" id="cd03230">
    <property type="entry name" value="ABC_DR_subfamily_A"/>
    <property type="match status" value="1"/>
</dbReference>
<dbReference type="Gene3D" id="3.40.50.300">
    <property type="entry name" value="P-loop containing nucleotide triphosphate hydrolases"/>
    <property type="match status" value="1"/>
</dbReference>
<dbReference type="GO" id="GO:0005524">
    <property type="term" value="F:ATP binding"/>
    <property type="evidence" value="ECO:0007669"/>
    <property type="project" value="UniProtKB-KW"/>
</dbReference>
<dbReference type="InterPro" id="IPR050763">
    <property type="entry name" value="ABC_transporter_ATP-binding"/>
</dbReference>
<organism evidence="8 9">
    <name type="scientific">Mycetocola reblochoni</name>
    <dbReference type="NCBI Taxonomy" id="331618"/>
    <lineage>
        <taxon>Bacteria</taxon>
        <taxon>Bacillati</taxon>
        <taxon>Actinomycetota</taxon>
        <taxon>Actinomycetes</taxon>
        <taxon>Micrococcales</taxon>
        <taxon>Microbacteriaceae</taxon>
        <taxon>Mycetocola</taxon>
    </lineage>
</organism>
<evidence type="ECO:0000313" key="9">
    <source>
        <dbReference type="Proteomes" id="UP000275395"/>
    </source>
</evidence>
<evidence type="ECO:0000256" key="4">
    <source>
        <dbReference type="ARBA" id="ARBA00022840"/>
    </source>
</evidence>
<feature type="region of interest" description="Disordered" evidence="6">
    <location>
        <begin position="1"/>
        <end position="40"/>
    </location>
</feature>
<dbReference type="PROSITE" id="PS50893">
    <property type="entry name" value="ABC_TRANSPORTER_2"/>
    <property type="match status" value="1"/>
</dbReference>
<dbReference type="Proteomes" id="UP000275395">
    <property type="component" value="Unassembled WGS sequence"/>
</dbReference>
<accession>A0A3L6ZQ89</accession>
<evidence type="ECO:0000256" key="6">
    <source>
        <dbReference type="SAM" id="MobiDB-lite"/>
    </source>
</evidence>
<evidence type="ECO:0000259" key="7">
    <source>
        <dbReference type="PROSITE" id="PS50893"/>
    </source>
</evidence>
<keyword evidence="5" id="KW-0046">Antibiotic resistance</keyword>
<proteinExistence type="predicted"/>
<gene>
    <name evidence="8" type="ORF">D9V30_05345</name>
</gene>
<dbReference type="SUPFAM" id="SSF52540">
    <property type="entry name" value="P-loop containing nucleoside triphosphate hydrolases"/>
    <property type="match status" value="1"/>
</dbReference>
<evidence type="ECO:0000313" key="8">
    <source>
        <dbReference type="EMBL" id="RLP70090.1"/>
    </source>
</evidence>
<dbReference type="InterPro" id="IPR027417">
    <property type="entry name" value="P-loop_NTPase"/>
</dbReference>
<reference evidence="8 9" key="1">
    <citation type="submission" date="2018-10" db="EMBL/GenBank/DDBJ databases">
        <authorList>
            <person name="Li J."/>
        </authorList>
    </citation>
    <scope>NUCLEOTIDE SEQUENCE [LARGE SCALE GENOMIC DNA]</scope>
    <source>
        <strain evidence="8 9">JCM 30549</strain>
    </source>
</reference>
<evidence type="ECO:0000256" key="2">
    <source>
        <dbReference type="ARBA" id="ARBA00022448"/>
    </source>
</evidence>
<dbReference type="GO" id="GO:0005886">
    <property type="term" value="C:plasma membrane"/>
    <property type="evidence" value="ECO:0007669"/>
    <property type="project" value="UniProtKB-SubCell"/>
</dbReference>
<evidence type="ECO:0000256" key="1">
    <source>
        <dbReference type="ARBA" id="ARBA00004202"/>
    </source>
</evidence>